<comment type="caution">
    <text evidence="1">The sequence shown here is derived from an EMBL/GenBank/DDBJ whole genome shotgun (WGS) entry which is preliminary data.</text>
</comment>
<dbReference type="RefSeq" id="WP_130143474.1">
    <property type="nucleotide sequence ID" value="NZ_SGIT01000006.1"/>
</dbReference>
<dbReference type="OrthoDB" id="880927at2"/>
<sequence>MAKSRDNVVMQGASGKVGRNLVFRQRGDQTIIAKRPRVTAGGREVTEKQQQVQNRFLNASLYAKQAIQDPELKAAYSRKATVNQTAYNVAFKDFFARPEVRLLNDSGYLGNVGDEITFLVRDILKVTAIEFEILDQDDTVVEVGQAEPTDEENTGWKYTASTENIDYTNAIYRITMLDTPKNTTEVIKAYGADRDVNP</sequence>
<accession>A0A4Q6XDW5</accession>
<dbReference type="Proteomes" id="UP000292855">
    <property type="component" value="Unassembled WGS sequence"/>
</dbReference>
<protein>
    <submittedName>
        <fullName evidence="1">Uncharacterized protein</fullName>
    </submittedName>
</protein>
<gene>
    <name evidence="1" type="ORF">EWE74_20190</name>
</gene>
<keyword evidence="2" id="KW-1185">Reference proteome</keyword>
<proteinExistence type="predicted"/>
<dbReference type="AlphaFoldDB" id="A0A4Q6XDW5"/>
<reference evidence="1 2" key="1">
    <citation type="submission" date="2019-02" db="EMBL/GenBank/DDBJ databases">
        <authorList>
            <person name="Li Y."/>
        </authorList>
    </citation>
    <scope>NUCLEOTIDE SEQUENCE [LARGE SCALE GENOMIC DNA]</scope>
    <source>
        <strain evidence="1 2">30C10-4-7</strain>
    </source>
</reference>
<evidence type="ECO:0000313" key="2">
    <source>
        <dbReference type="Proteomes" id="UP000292855"/>
    </source>
</evidence>
<dbReference type="EMBL" id="SGIT01000006">
    <property type="protein sequence ID" value="RZF57990.1"/>
    <property type="molecule type" value="Genomic_DNA"/>
</dbReference>
<organism evidence="1 2">
    <name type="scientific">Sphingobacterium corticibacterium</name>
    <dbReference type="NCBI Taxonomy" id="2484746"/>
    <lineage>
        <taxon>Bacteria</taxon>
        <taxon>Pseudomonadati</taxon>
        <taxon>Bacteroidota</taxon>
        <taxon>Sphingobacteriia</taxon>
        <taxon>Sphingobacteriales</taxon>
        <taxon>Sphingobacteriaceae</taxon>
        <taxon>Sphingobacterium</taxon>
    </lineage>
</organism>
<evidence type="ECO:0000313" key="1">
    <source>
        <dbReference type="EMBL" id="RZF57990.1"/>
    </source>
</evidence>
<name>A0A4Q6XDW5_9SPHI</name>